<evidence type="ECO:0000256" key="1">
    <source>
        <dbReference type="ARBA" id="ARBA00006754"/>
    </source>
</evidence>
<dbReference type="eggNOG" id="COG2508">
    <property type="taxonomic scope" value="Bacteria"/>
</dbReference>
<name>N0DZ88_9MICO</name>
<keyword evidence="5" id="KW-1185">Reference proteome</keyword>
<dbReference type="Gene3D" id="3.30.450.40">
    <property type="match status" value="1"/>
</dbReference>
<evidence type="ECO:0000259" key="2">
    <source>
        <dbReference type="Pfam" id="PF13556"/>
    </source>
</evidence>
<feature type="domain" description="CdaR GGDEF-like" evidence="3">
    <location>
        <begin position="183"/>
        <end position="319"/>
    </location>
</feature>
<accession>N0DZ88</accession>
<dbReference type="STRING" id="1193181.BN10_1110002"/>
<dbReference type="SUPFAM" id="SSF55781">
    <property type="entry name" value="GAF domain-like"/>
    <property type="match status" value="1"/>
</dbReference>
<feature type="domain" description="PucR C-terminal helix-turn-helix" evidence="2">
    <location>
        <begin position="373"/>
        <end position="431"/>
    </location>
</feature>
<evidence type="ECO:0000313" key="4">
    <source>
        <dbReference type="EMBL" id="CCH68671.1"/>
    </source>
</evidence>
<dbReference type="PANTHER" id="PTHR33744:SF1">
    <property type="entry name" value="DNA-BINDING TRANSCRIPTIONAL ACTIVATOR ADER"/>
    <property type="match status" value="1"/>
</dbReference>
<dbReference type="Gene3D" id="1.10.10.2840">
    <property type="entry name" value="PucR C-terminal helix-turn-helix domain"/>
    <property type="match status" value="1"/>
</dbReference>
<comment type="caution">
    <text evidence="4">The sequence shown here is derived from an EMBL/GenBank/DDBJ whole genome shotgun (WGS) entry which is preliminary data.</text>
</comment>
<proteinExistence type="inferred from homology"/>
<reference evidence="4 5" key="1">
    <citation type="journal article" date="2013" name="ISME J.">
        <title>A metabolic model for members of the genus Tetrasphaera involved in enhanced biological phosphorus removal.</title>
        <authorList>
            <person name="Kristiansen R."/>
            <person name="Nguyen H.T.T."/>
            <person name="Saunders A.M."/>
            <person name="Nielsen J.L."/>
            <person name="Wimmer R."/>
            <person name="Le V.Q."/>
            <person name="McIlroy S.J."/>
            <person name="Petrovski S."/>
            <person name="Seviour R.J."/>
            <person name="Calteau A."/>
            <person name="Nielsen K.L."/>
            <person name="Nielsen P.H."/>
        </authorList>
    </citation>
    <scope>NUCLEOTIDE SEQUENCE [LARGE SCALE GENOMIC DNA]</scope>
    <source>
        <strain evidence="4 5">Lp2</strain>
    </source>
</reference>
<dbReference type="InterPro" id="IPR025736">
    <property type="entry name" value="PucR_C-HTH_dom"/>
</dbReference>
<dbReference type="RefSeq" id="WP_010851570.1">
    <property type="nucleotide sequence ID" value="NZ_HF570956.1"/>
</dbReference>
<evidence type="ECO:0000313" key="5">
    <source>
        <dbReference type="Proteomes" id="UP000013167"/>
    </source>
</evidence>
<evidence type="ECO:0000259" key="3">
    <source>
        <dbReference type="Pfam" id="PF17853"/>
    </source>
</evidence>
<dbReference type="Pfam" id="PF17853">
    <property type="entry name" value="GGDEF_2"/>
    <property type="match status" value="1"/>
</dbReference>
<dbReference type="Proteomes" id="UP000013167">
    <property type="component" value="Unassembled WGS sequence"/>
</dbReference>
<dbReference type="HOGENOM" id="CLU_017436_3_0_11"/>
<dbReference type="InterPro" id="IPR042070">
    <property type="entry name" value="PucR_C-HTH_sf"/>
</dbReference>
<dbReference type="InterPro" id="IPR029016">
    <property type="entry name" value="GAF-like_dom_sf"/>
</dbReference>
<dbReference type="EMBL" id="CAIZ01000015">
    <property type="protein sequence ID" value="CCH68671.1"/>
    <property type="molecule type" value="Genomic_DNA"/>
</dbReference>
<gene>
    <name evidence="4" type="ORF">BN10_1110002</name>
</gene>
<dbReference type="InterPro" id="IPR041522">
    <property type="entry name" value="CdaR_GGDEF"/>
</dbReference>
<dbReference type="PANTHER" id="PTHR33744">
    <property type="entry name" value="CARBOHYDRATE DIACID REGULATOR"/>
    <property type="match status" value="1"/>
</dbReference>
<organism evidence="4 5">
    <name type="scientific">Phycicoccus elongatus Lp2</name>
    <dbReference type="NCBI Taxonomy" id="1193181"/>
    <lineage>
        <taxon>Bacteria</taxon>
        <taxon>Bacillati</taxon>
        <taxon>Actinomycetota</taxon>
        <taxon>Actinomycetes</taxon>
        <taxon>Micrococcales</taxon>
        <taxon>Intrasporangiaceae</taxon>
        <taxon>Phycicoccus</taxon>
    </lineage>
</organism>
<dbReference type="Pfam" id="PF13556">
    <property type="entry name" value="HTH_30"/>
    <property type="match status" value="1"/>
</dbReference>
<dbReference type="InterPro" id="IPR051448">
    <property type="entry name" value="CdaR-like_regulators"/>
</dbReference>
<comment type="similarity">
    <text evidence="1">Belongs to the CdaR family.</text>
</comment>
<protein>
    <submittedName>
        <fullName evidence="4">Transcriptional regulator</fullName>
    </submittedName>
</protein>
<dbReference type="AlphaFoldDB" id="N0DZ88"/>
<dbReference type="OrthoDB" id="3246591at2"/>
<sequence length="442" mass="48343">MTAHTLPVATDAAARIADLERRVARQEALLQREDDFHRLLEQVVLHDGALEDLCTTLAEFFGRACVVTSTDGRVLARATATEGDTLCGECFDATGRLLVESEPTGAREFGDERDHRAFVPIVAGGSELGFLGAFTKGTAFSDTDLHLLSRAATVAALAVTKEQAVSAVESRYRAEFLRDALTGRGGVDVVDHAVALGWDIDRPLVVVVAETDEDDQRTERSPHEVRALQERFARAWGWAVRAKDSTIPVAGFSQEVVALVPVTAGMDTDEVLRVVGALVGVVRGEGGGGRRTFATGVSRIVTSPDQLSRAYAEALKAVSIGRQMQGPSALAHFDRLGIHRLLALIPESEDLRRFVHESLGELATHDTPENDDLRRTLAVLLDTNINVAETSRRLFFHYNTLRYRISKLERMLGPITTDPELQLTVAVALRIHEMRGLWAEPR</sequence>